<dbReference type="GO" id="GO:0032040">
    <property type="term" value="C:small-subunit processome"/>
    <property type="evidence" value="ECO:0007669"/>
    <property type="project" value="Ensembl"/>
</dbReference>
<evidence type="ECO:0000256" key="2">
    <source>
        <dbReference type="ARBA" id="ARBA00022574"/>
    </source>
</evidence>
<feature type="repeat" description="WD" evidence="5">
    <location>
        <begin position="104"/>
        <end position="147"/>
    </location>
</feature>
<keyword evidence="2 5" id="KW-0853">WD repeat</keyword>
<feature type="repeat" description="WD" evidence="5">
    <location>
        <begin position="329"/>
        <end position="370"/>
    </location>
</feature>
<evidence type="ECO:0000256" key="3">
    <source>
        <dbReference type="ARBA" id="ARBA00022737"/>
    </source>
</evidence>
<dbReference type="InterPro" id="IPR001680">
    <property type="entry name" value="WD40_rpt"/>
</dbReference>
<dbReference type="GO" id="GO:0034511">
    <property type="term" value="F:U3 snoRNA binding"/>
    <property type="evidence" value="ECO:0000318"/>
    <property type="project" value="GO_Central"/>
</dbReference>
<dbReference type="AlphaFoldDB" id="A0A9L0SAV6"/>
<dbReference type="PANTHER" id="PTHR19854">
    <property type="entry name" value="TRANSDUCIN BETA-LIKE 3"/>
    <property type="match status" value="1"/>
</dbReference>
<sequence>MWPQGLCCGAWSRRTRRTSLPLTSALTMRYMGQGQKVLVTASRALLLAQWAWREGSVIRLWKAIHTAPVATMAFDPTSTLLATGGCDGAVRVWDIMRHYGTHHFRGSPGVVHLVAFHPDPARLLLFSSAADATIRMWSLQERSCLAMLTAHYSAVTSLTFSADGHTMLSSGRDKICIVWDLQSCQATKTVPVFESVEAAVTLPEEPAPELGVKSTGLHFLTAGDQGMLRVWEAASGQCVYTQPQLPGPGRELTHCALARAAGLLLSVTADHNLLLYEACSLQLQKQFAGYSEEVLDVRFLGPEDSHVVVASNSPCLKVFELQTSACQILHGHTDIVLALDVFRKGWLFASCAKDQSIRIWRMNKAGKVACVAQGSGHTHGVGTICCSRLKETFLVTGSQDCTVKLWPLPEALLSKSTVPDGGPVLLQAQATQRCHEKVTTHSTLGRGCSRALAGMRVQAAACSHQQDINSVAVAPNDKLLATGSQDRTAKLWALPQCQLLGVFLGHRRGLWCVQFSPMDQVLATASADGTVKLWALQDFSCLKTFEGHDASVLKVAFVSRGTQLLSSGSDGLLKLWTIKNNECVRTLDAHEDKVWGLHCSRLDDHALTGASDSCVILWKDVTEVEQAEEQAKREEQVVKQQELDNLLQEKRYLRALGLAISLDRPHTVLTVIQAIRRDPEACEKLEATVFQLRRDQKEALLRFCVTWNTNSRHCHEAQAVLGVLLRHEAPEELLAYEGVRASLEALLPYTERHFQRLSRTLQAATFLDFLWHNMKLPTLPAAPPVPPSTL</sequence>
<evidence type="ECO:0000313" key="8">
    <source>
        <dbReference type="Proteomes" id="UP000002281"/>
    </source>
</evidence>
<dbReference type="SUPFAM" id="SSF50998">
    <property type="entry name" value="Quinoprotein alcohol dehydrogenase-like"/>
    <property type="match status" value="1"/>
</dbReference>
<dbReference type="Ensembl" id="ENSECAT00000087612.1">
    <property type="protein sequence ID" value="ENSECAP00000071154.1"/>
    <property type="gene ID" value="ENSECAG00000019299.3"/>
</dbReference>
<dbReference type="GO" id="GO:0005730">
    <property type="term" value="C:nucleolus"/>
    <property type="evidence" value="ECO:0000318"/>
    <property type="project" value="GO_Central"/>
</dbReference>
<keyword evidence="4" id="KW-0539">Nucleus</keyword>
<dbReference type="PRINTS" id="PR00320">
    <property type="entry name" value="GPROTEINBRPT"/>
</dbReference>
<dbReference type="Gene3D" id="2.130.10.10">
    <property type="entry name" value="YVTN repeat-like/Quinoprotein amine dehydrogenase"/>
    <property type="match status" value="3"/>
</dbReference>
<dbReference type="InterPro" id="IPR015943">
    <property type="entry name" value="WD40/YVTN_repeat-like_dom_sf"/>
</dbReference>
<dbReference type="PROSITE" id="PS50294">
    <property type="entry name" value="WD_REPEATS_REGION"/>
    <property type="match status" value="6"/>
</dbReference>
<protein>
    <submittedName>
        <fullName evidence="7">Transducin beta like 3</fullName>
    </submittedName>
</protein>
<dbReference type="FunFam" id="2.130.10.10:FF:000480">
    <property type="entry name" value="Transducin beta like 3"/>
    <property type="match status" value="1"/>
</dbReference>
<dbReference type="CDD" id="cd00200">
    <property type="entry name" value="WD40"/>
    <property type="match status" value="2"/>
</dbReference>
<dbReference type="Proteomes" id="UP000002281">
    <property type="component" value="Chromosome 13"/>
</dbReference>
<evidence type="ECO:0000256" key="1">
    <source>
        <dbReference type="ARBA" id="ARBA00004604"/>
    </source>
</evidence>
<dbReference type="PROSITE" id="PS50082">
    <property type="entry name" value="WD_REPEATS_2"/>
    <property type="match status" value="7"/>
</dbReference>
<dbReference type="GeneTree" id="ENSGT00940000157651"/>
<evidence type="ECO:0000256" key="5">
    <source>
        <dbReference type="PROSITE-ProRule" id="PRU00221"/>
    </source>
</evidence>
<dbReference type="SMART" id="SM00320">
    <property type="entry name" value="WD40"/>
    <property type="match status" value="12"/>
</dbReference>
<gene>
    <name evidence="7" type="primary">TBL3</name>
</gene>
<dbReference type="GO" id="GO:0000472">
    <property type="term" value="P:endonucleolytic cleavage to generate mature 5'-end of SSU-rRNA from (SSU-rRNA, 5.8S rRNA, LSU-rRNA)"/>
    <property type="evidence" value="ECO:0000318"/>
    <property type="project" value="GO_Central"/>
</dbReference>
<dbReference type="InterPro" id="IPR020472">
    <property type="entry name" value="WD40_PAC1"/>
</dbReference>
<dbReference type="InterPro" id="IPR019775">
    <property type="entry name" value="WD40_repeat_CS"/>
</dbReference>
<dbReference type="Pfam" id="PF08625">
    <property type="entry name" value="Utp13"/>
    <property type="match status" value="1"/>
</dbReference>
<feature type="repeat" description="WD" evidence="5">
    <location>
        <begin position="62"/>
        <end position="95"/>
    </location>
</feature>
<feature type="repeat" description="WD" evidence="5">
    <location>
        <begin position="148"/>
        <end position="189"/>
    </location>
</feature>
<keyword evidence="3" id="KW-0677">Repeat</keyword>
<comment type="subcellular location">
    <subcellularLocation>
        <location evidence="1">Nucleus</location>
        <location evidence="1">Nucleolus</location>
    </subcellularLocation>
</comment>
<accession>A0A9L0SAV6</accession>
<dbReference type="GO" id="GO:0030686">
    <property type="term" value="C:90S preribosome"/>
    <property type="evidence" value="ECO:0000318"/>
    <property type="project" value="GO_Central"/>
</dbReference>
<keyword evidence="8" id="KW-1185">Reference proteome</keyword>
<feature type="repeat" description="WD" evidence="5">
    <location>
        <begin position="545"/>
        <end position="586"/>
    </location>
</feature>
<proteinExistence type="predicted"/>
<dbReference type="FunFam" id="2.130.10.10:FF:000230">
    <property type="entry name" value="Transducin beta-like protein 3"/>
    <property type="match status" value="1"/>
</dbReference>
<dbReference type="SUPFAM" id="SSF50978">
    <property type="entry name" value="WD40 repeat-like"/>
    <property type="match status" value="1"/>
</dbReference>
<dbReference type="PROSITE" id="PS00678">
    <property type="entry name" value="WD_REPEATS_1"/>
    <property type="match status" value="2"/>
</dbReference>
<reference evidence="7" key="3">
    <citation type="submission" date="2025-09" db="UniProtKB">
        <authorList>
            <consortium name="Ensembl"/>
        </authorList>
    </citation>
    <scope>IDENTIFICATION</scope>
    <source>
        <strain evidence="7">Thoroughbred</strain>
    </source>
</reference>
<evidence type="ECO:0000259" key="6">
    <source>
        <dbReference type="Pfam" id="PF08625"/>
    </source>
</evidence>
<dbReference type="Pfam" id="PF00400">
    <property type="entry name" value="WD40"/>
    <property type="match status" value="9"/>
</dbReference>
<evidence type="ECO:0000313" key="7">
    <source>
        <dbReference type="Ensembl" id="ENSECAP00000071154.1"/>
    </source>
</evidence>
<dbReference type="GO" id="GO:0000480">
    <property type="term" value="P:endonucleolytic cleavage in 5'-ETS of tricistronic rRNA transcript (SSU-rRNA, 5.8S rRNA, LSU-rRNA)"/>
    <property type="evidence" value="ECO:0000318"/>
    <property type="project" value="GO_Central"/>
</dbReference>
<dbReference type="PANTHER" id="PTHR19854:SF15">
    <property type="entry name" value="TRANSDUCIN BETA-LIKE PROTEIN 3"/>
    <property type="match status" value="1"/>
</dbReference>
<reference evidence="7 8" key="1">
    <citation type="journal article" date="2009" name="Science">
        <title>Genome sequence, comparative analysis, and population genetics of the domestic horse.</title>
        <authorList>
            <consortium name="Broad Institute Genome Sequencing Platform"/>
            <consortium name="Broad Institute Whole Genome Assembly Team"/>
            <person name="Wade C.M."/>
            <person name="Giulotto E."/>
            <person name="Sigurdsson S."/>
            <person name="Zoli M."/>
            <person name="Gnerre S."/>
            <person name="Imsland F."/>
            <person name="Lear T.L."/>
            <person name="Adelson D.L."/>
            <person name="Bailey E."/>
            <person name="Bellone R.R."/>
            <person name="Bloecker H."/>
            <person name="Distl O."/>
            <person name="Edgar R.C."/>
            <person name="Garber M."/>
            <person name="Leeb T."/>
            <person name="Mauceli E."/>
            <person name="MacLeod J.N."/>
            <person name="Penedo M.C.T."/>
            <person name="Raison J.M."/>
            <person name="Sharpe T."/>
            <person name="Vogel J."/>
            <person name="Andersson L."/>
            <person name="Antczak D.F."/>
            <person name="Biagi T."/>
            <person name="Binns M.M."/>
            <person name="Chowdhary B.P."/>
            <person name="Coleman S.J."/>
            <person name="Della Valle G."/>
            <person name="Fryc S."/>
            <person name="Guerin G."/>
            <person name="Hasegawa T."/>
            <person name="Hill E.W."/>
            <person name="Jurka J."/>
            <person name="Kiialainen A."/>
            <person name="Lindgren G."/>
            <person name="Liu J."/>
            <person name="Magnani E."/>
            <person name="Mickelson J.R."/>
            <person name="Murray J."/>
            <person name="Nergadze S.G."/>
            <person name="Onofrio R."/>
            <person name="Pedroni S."/>
            <person name="Piras M.F."/>
            <person name="Raudsepp T."/>
            <person name="Rocchi M."/>
            <person name="Roeed K.H."/>
            <person name="Ryder O.A."/>
            <person name="Searle S."/>
            <person name="Skow L."/>
            <person name="Swinburne J.E."/>
            <person name="Syvaenen A.C."/>
            <person name="Tozaki T."/>
            <person name="Valberg S.J."/>
            <person name="Vaudin M."/>
            <person name="White J.R."/>
            <person name="Zody M.C."/>
            <person name="Lander E.S."/>
            <person name="Lindblad-Toh K."/>
        </authorList>
    </citation>
    <scope>NUCLEOTIDE SEQUENCE [LARGE SCALE GENOMIC DNA]</scope>
    <source>
        <strain evidence="7 8">Thoroughbred</strain>
    </source>
</reference>
<dbReference type="InterPro" id="IPR011047">
    <property type="entry name" value="Quinoprotein_ADH-like_sf"/>
</dbReference>
<dbReference type="InterPro" id="IPR013934">
    <property type="entry name" value="Utp13_C"/>
</dbReference>
<evidence type="ECO:0000256" key="4">
    <source>
        <dbReference type="ARBA" id="ARBA00023242"/>
    </source>
</evidence>
<reference evidence="7" key="2">
    <citation type="submission" date="2025-08" db="UniProtKB">
        <authorList>
            <consortium name="Ensembl"/>
        </authorList>
    </citation>
    <scope>IDENTIFICATION</scope>
    <source>
        <strain evidence="7">Thoroughbred</strain>
    </source>
</reference>
<dbReference type="FunFam" id="2.130.10.10:FF:000795">
    <property type="entry name" value="Transducin beta-like protein 3"/>
    <property type="match status" value="1"/>
</dbReference>
<feature type="repeat" description="WD" evidence="5">
    <location>
        <begin position="461"/>
        <end position="492"/>
    </location>
</feature>
<name>A0A9L0SAV6_HORSE</name>
<organism evidence="7 8">
    <name type="scientific">Equus caballus</name>
    <name type="common">Horse</name>
    <dbReference type="NCBI Taxonomy" id="9796"/>
    <lineage>
        <taxon>Eukaryota</taxon>
        <taxon>Metazoa</taxon>
        <taxon>Chordata</taxon>
        <taxon>Craniata</taxon>
        <taxon>Vertebrata</taxon>
        <taxon>Euteleostomi</taxon>
        <taxon>Mammalia</taxon>
        <taxon>Eutheria</taxon>
        <taxon>Laurasiatheria</taxon>
        <taxon>Perissodactyla</taxon>
        <taxon>Equidae</taxon>
        <taxon>Equus</taxon>
    </lineage>
</organism>
<feature type="domain" description="U3 small nucleolar RNA-associated protein 13 C-terminal" evidence="6">
    <location>
        <begin position="640"/>
        <end position="774"/>
    </location>
</feature>
<feature type="repeat" description="WD" evidence="5">
    <location>
        <begin position="503"/>
        <end position="544"/>
    </location>
</feature>
<dbReference type="GO" id="GO:0005654">
    <property type="term" value="C:nucleoplasm"/>
    <property type="evidence" value="ECO:0007669"/>
    <property type="project" value="Ensembl"/>
</dbReference>
<dbReference type="InterPro" id="IPR036322">
    <property type="entry name" value="WD40_repeat_dom_sf"/>
</dbReference>